<dbReference type="Proteomes" id="UP000663845">
    <property type="component" value="Unassembled WGS sequence"/>
</dbReference>
<evidence type="ECO:0000256" key="1">
    <source>
        <dbReference type="SAM" id="MobiDB-lite"/>
    </source>
</evidence>
<accession>A0A814KPT8</accession>
<gene>
    <name evidence="2" type="ORF">JYZ213_LOCUS18763</name>
</gene>
<feature type="compositionally biased region" description="Low complexity" evidence="1">
    <location>
        <begin position="337"/>
        <end position="349"/>
    </location>
</feature>
<feature type="compositionally biased region" description="Low complexity" evidence="1">
    <location>
        <begin position="606"/>
        <end position="616"/>
    </location>
</feature>
<dbReference type="Gene3D" id="1.10.238.10">
    <property type="entry name" value="EF-hand"/>
    <property type="match status" value="1"/>
</dbReference>
<reference evidence="2" key="1">
    <citation type="submission" date="2021-02" db="EMBL/GenBank/DDBJ databases">
        <authorList>
            <person name="Nowell W R."/>
        </authorList>
    </citation>
    <scope>NUCLEOTIDE SEQUENCE</scope>
</reference>
<dbReference type="EMBL" id="CAJNOG010000185">
    <property type="protein sequence ID" value="CAF1052534.1"/>
    <property type="molecule type" value="Genomic_DNA"/>
</dbReference>
<feature type="compositionally biased region" description="Basic and acidic residues" evidence="1">
    <location>
        <begin position="189"/>
        <end position="202"/>
    </location>
</feature>
<proteinExistence type="predicted"/>
<feature type="region of interest" description="Disordered" evidence="1">
    <location>
        <begin position="330"/>
        <end position="351"/>
    </location>
</feature>
<dbReference type="InterPro" id="IPR011992">
    <property type="entry name" value="EF-hand-dom_pair"/>
</dbReference>
<feature type="compositionally biased region" description="Polar residues" evidence="1">
    <location>
        <begin position="753"/>
        <end position="769"/>
    </location>
</feature>
<evidence type="ECO:0000313" key="2">
    <source>
        <dbReference type="EMBL" id="CAF1052534.1"/>
    </source>
</evidence>
<comment type="caution">
    <text evidence="2">The sequence shown here is derived from an EMBL/GenBank/DDBJ whole genome shotgun (WGS) entry which is preliminary data.</text>
</comment>
<feature type="region of interest" description="Disordered" evidence="1">
    <location>
        <begin position="719"/>
        <end position="769"/>
    </location>
</feature>
<dbReference type="AlphaFoldDB" id="A0A814KPT8"/>
<feature type="compositionally biased region" description="Low complexity" evidence="1">
    <location>
        <begin position="722"/>
        <end position="733"/>
    </location>
</feature>
<feature type="compositionally biased region" description="Polar residues" evidence="1">
    <location>
        <begin position="165"/>
        <end position="188"/>
    </location>
</feature>
<organism evidence="2 3">
    <name type="scientific">Adineta steineri</name>
    <dbReference type="NCBI Taxonomy" id="433720"/>
    <lineage>
        <taxon>Eukaryota</taxon>
        <taxon>Metazoa</taxon>
        <taxon>Spiralia</taxon>
        <taxon>Gnathifera</taxon>
        <taxon>Rotifera</taxon>
        <taxon>Eurotatoria</taxon>
        <taxon>Bdelloidea</taxon>
        <taxon>Adinetida</taxon>
        <taxon>Adinetidae</taxon>
        <taxon>Adineta</taxon>
    </lineage>
</organism>
<feature type="region of interest" description="Disordered" evidence="1">
    <location>
        <begin position="417"/>
        <end position="436"/>
    </location>
</feature>
<evidence type="ECO:0000313" key="3">
    <source>
        <dbReference type="Proteomes" id="UP000663845"/>
    </source>
</evidence>
<feature type="region of interest" description="Disordered" evidence="1">
    <location>
        <begin position="94"/>
        <end position="237"/>
    </location>
</feature>
<feature type="region of interest" description="Disordered" evidence="1">
    <location>
        <begin position="603"/>
        <end position="623"/>
    </location>
</feature>
<dbReference type="SUPFAM" id="SSF47473">
    <property type="entry name" value="EF-hand"/>
    <property type="match status" value="1"/>
</dbReference>
<sequence length="769" mass="86654">MPPATLPKSNTPISALSSVTTNTTTMAVQSGPYTKTQFQSTMEGSRTIKSSKEVEQLLRDYPAALELYRTGKYKVKVKCEADVERVILVEKRSPKAPTNKETTATTTTSDTSTKNTTTNEASENNQTVPDLSSSREQSKETRKDRSPRRSRSRTHSQDRVAPIKSITNGGNIVHTTISSIRMTSNTQPKVDHQRTHSKEREASVTPQQKPFVHGRSHSRDSQHKTSYNKQQQQQGNKINREYPKMLVPFVGNTNNPGNLWQQQRPQQPYFSNPLLQQQRSALYMASPFIQQQNPLYRQPFYYGQQPSAPHGVFQQDQRPPYPALTISTVGKAPLHPNNNYSSSSRSVSNTMGLPPSFRTFHSNQQPPQQQHPSLRHIYQTQAPVVSFNPQWANIANQPIGALTNTTNNNNMYVNQKRGARDRARSVDTGGHRNLPVRLSNFQQQPPIPVMENKYHYHHHRHRSHTTHNVDTTVTNNKEQAVVAKEPSHVGNGEKLTVRQLNETFIQTNPSGRLPYSSIPAKEPSHVGNGEKLTVRQLNETFIQTNPSGRLPYSSIPAVLQRFGITLTENDVTSAAKELGYNLNETISARRLVHILVKLGKITKSNQQQQQQPQRQPVSPSMLPEDREVTDIMTQHKKEPSHVGNGEKLTVRQLNETFIQTNPSGRLPYSSIPAVLQRFGITLTENDVTSAAKELGYNLNETISARRLVHILVKLGKITKSNQQQQQQQPQRQPVSPSMLPEDREVTDIMTQHKAATTHNNSSDQPNQWN</sequence>
<protein>
    <submittedName>
        <fullName evidence="2">Uncharacterized protein</fullName>
    </submittedName>
</protein>
<feature type="compositionally biased region" description="Low complexity" evidence="1">
    <location>
        <begin position="95"/>
        <end position="127"/>
    </location>
</feature>
<feature type="compositionally biased region" description="Basic residues" evidence="1">
    <location>
        <begin position="145"/>
        <end position="154"/>
    </location>
</feature>
<name>A0A814KPT8_9BILA</name>